<keyword evidence="1" id="KW-0812">Transmembrane</keyword>
<reference evidence="3" key="1">
    <citation type="submission" date="2019-09" db="EMBL/GenBank/DDBJ databases">
        <title>Draft genome information of white flower Hibiscus syriacus.</title>
        <authorList>
            <person name="Kim Y.-M."/>
        </authorList>
    </citation>
    <scope>NUCLEOTIDE SEQUENCE [LARGE SCALE GENOMIC DNA]</scope>
    <source>
        <strain evidence="3">YM2019G1</strain>
    </source>
</reference>
<keyword evidence="4" id="KW-1185">Reference proteome</keyword>
<sequence>MVSKVPTIIFGMDLSHGSPGHSDVPSIAAVDDDVLMRETLLDFYSSLGERKPVKIIIFKDGVRESEFNQGSPDNVQPGTVIEKSVYHPRNNDFYLYAHTGMIRTNRPTHYHILLDQVGFSADDLQELVHSLSYVYQMSIIVISVVAPICYTHLVALQLG</sequence>
<evidence type="ECO:0000313" key="4">
    <source>
        <dbReference type="Proteomes" id="UP000436088"/>
    </source>
</evidence>
<evidence type="ECO:0000259" key="2">
    <source>
        <dbReference type="PROSITE" id="PS50822"/>
    </source>
</evidence>
<dbReference type="Proteomes" id="UP000436088">
    <property type="component" value="Unassembled WGS sequence"/>
</dbReference>
<dbReference type="PROSITE" id="PS50822">
    <property type="entry name" value="PIWI"/>
    <property type="match status" value="1"/>
</dbReference>
<dbReference type="Gene3D" id="3.30.420.10">
    <property type="entry name" value="Ribonuclease H-like superfamily/Ribonuclease H"/>
    <property type="match status" value="2"/>
</dbReference>
<accession>A0A6A2XHL0</accession>
<feature type="domain" description="Piwi" evidence="2">
    <location>
        <begin position="36"/>
        <end position="159"/>
    </location>
</feature>
<gene>
    <name evidence="3" type="ORF">F3Y22_tig00113725pilonHSYRG01150</name>
</gene>
<dbReference type="SUPFAM" id="SSF53098">
    <property type="entry name" value="Ribonuclease H-like"/>
    <property type="match status" value="1"/>
</dbReference>
<keyword evidence="1" id="KW-1133">Transmembrane helix</keyword>
<comment type="caution">
    <text evidence="3">The sequence shown here is derived from an EMBL/GenBank/DDBJ whole genome shotgun (WGS) entry which is preliminary data.</text>
</comment>
<dbReference type="InterPro" id="IPR003165">
    <property type="entry name" value="Piwi"/>
</dbReference>
<proteinExistence type="predicted"/>
<protein>
    <recommendedName>
        <fullName evidence="2">Piwi domain-containing protein</fullName>
    </recommendedName>
</protein>
<evidence type="ECO:0000256" key="1">
    <source>
        <dbReference type="SAM" id="Phobius"/>
    </source>
</evidence>
<feature type="transmembrane region" description="Helical" evidence="1">
    <location>
        <begin position="133"/>
        <end position="156"/>
    </location>
</feature>
<dbReference type="EMBL" id="VEPZ02001720">
    <property type="protein sequence ID" value="KAE8661576.1"/>
    <property type="molecule type" value="Genomic_DNA"/>
</dbReference>
<dbReference type="InterPro" id="IPR012337">
    <property type="entry name" value="RNaseH-like_sf"/>
</dbReference>
<name>A0A6A2XHL0_HIBSY</name>
<dbReference type="Pfam" id="PF02171">
    <property type="entry name" value="Piwi"/>
    <property type="match status" value="1"/>
</dbReference>
<dbReference type="SMART" id="SM00950">
    <property type="entry name" value="Piwi"/>
    <property type="match status" value="1"/>
</dbReference>
<evidence type="ECO:0000313" key="3">
    <source>
        <dbReference type="EMBL" id="KAE8661576.1"/>
    </source>
</evidence>
<dbReference type="PANTHER" id="PTHR22891">
    <property type="entry name" value="EUKARYOTIC TRANSLATION INITIATION FACTOR 2C"/>
    <property type="match status" value="1"/>
</dbReference>
<organism evidence="3 4">
    <name type="scientific">Hibiscus syriacus</name>
    <name type="common">Rose of Sharon</name>
    <dbReference type="NCBI Taxonomy" id="106335"/>
    <lineage>
        <taxon>Eukaryota</taxon>
        <taxon>Viridiplantae</taxon>
        <taxon>Streptophyta</taxon>
        <taxon>Embryophyta</taxon>
        <taxon>Tracheophyta</taxon>
        <taxon>Spermatophyta</taxon>
        <taxon>Magnoliopsida</taxon>
        <taxon>eudicotyledons</taxon>
        <taxon>Gunneridae</taxon>
        <taxon>Pentapetalae</taxon>
        <taxon>rosids</taxon>
        <taxon>malvids</taxon>
        <taxon>Malvales</taxon>
        <taxon>Malvaceae</taxon>
        <taxon>Malvoideae</taxon>
        <taxon>Hibiscus</taxon>
    </lineage>
</organism>
<dbReference type="AlphaFoldDB" id="A0A6A2XHL0"/>
<dbReference type="InterPro" id="IPR036397">
    <property type="entry name" value="RNaseH_sf"/>
</dbReference>
<dbReference type="GO" id="GO:0003676">
    <property type="term" value="F:nucleic acid binding"/>
    <property type="evidence" value="ECO:0007669"/>
    <property type="project" value="InterPro"/>
</dbReference>
<keyword evidence="1" id="KW-0472">Membrane</keyword>